<keyword evidence="3" id="KW-1185">Reference proteome</keyword>
<gene>
    <name evidence="2" type="ORF">SAMN05421688_0986</name>
</gene>
<dbReference type="GO" id="GO:0009882">
    <property type="term" value="F:blue light photoreceptor activity"/>
    <property type="evidence" value="ECO:0007669"/>
    <property type="project" value="InterPro"/>
</dbReference>
<name>A0A1I0VTZ5_9RHOB</name>
<protein>
    <submittedName>
        <fullName evidence="2">Sensors of blue-light using FAD</fullName>
    </submittedName>
</protein>
<evidence type="ECO:0000313" key="2">
    <source>
        <dbReference type="EMBL" id="SFA79881.1"/>
    </source>
</evidence>
<dbReference type="GO" id="GO:0071949">
    <property type="term" value="F:FAD binding"/>
    <property type="evidence" value="ECO:0007669"/>
    <property type="project" value="InterPro"/>
</dbReference>
<organism evidence="2 3">
    <name type="scientific">Poseidonocella pacifica</name>
    <dbReference type="NCBI Taxonomy" id="871651"/>
    <lineage>
        <taxon>Bacteria</taxon>
        <taxon>Pseudomonadati</taxon>
        <taxon>Pseudomonadota</taxon>
        <taxon>Alphaproteobacteria</taxon>
        <taxon>Rhodobacterales</taxon>
        <taxon>Roseobacteraceae</taxon>
        <taxon>Poseidonocella</taxon>
    </lineage>
</organism>
<dbReference type="InterPro" id="IPR036046">
    <property type="entry name" value="Acylphosphatase-like_dom_sf"/>
</dbReference>
<sequence length="139" mass="15486">MFYFSYHSRPCLRPGSLEEQDLIAQARIANGVCDITGFLYREGDLLLQYLEGPRAELIELRNRISVDSRHNAVVILGQGLTSRRFFTGWPLGFCTAAVGTFGRFLGDAWGKTSLTEATAQDARLFLDGMCQRFDLGLAS</sequence>
<dbReference type="Pfam" id="PF04940">
    <property type="entry name" value="BLUF"/>
    <property type="match status" value="1"/>
</dbReference>
<dbReference type="OrthoDB" id="196105at2"/>
<feature type="domain" description="BLUF" evidence="1">
    <location>
        <begin position="1"/>
        <end position="92"/>
    </location>
</feature>
<dbReference type="AlphaFoldDB" id="A0A1I0VTZ5"/>
<dbReference type="Gene3D" id="3.30.70.100">
    <property type="match status" value="1"/>
</dbReference>
<evidence type="ECO:0000313" key="3">
    <source>
        <dbReference type="Proteomes" id="UP000198796"/>
    </source>
</evidence>
<dbReference type="SUPFAM" id="SSF54975">
    <property type="entry name" value="Acylphosphatase/BLUF domain-like"/>
    <property type="match status" value="1"/>
</dbReference>
<accession>A0A1I0VTZ5</accession>
<dbReference type="PROSITE" id="PS50925">
    <property type="entry name" value="BLUF"/>
    <property type="match status" value="1"/>
</dbReference>
<dbReference type="InterPro" id="IPR007024">
    <property type="entry name" value="BLUF_domain"/>
</dbReference>
<dbReference type="STRING" id="871651.SAMN05421688_0986"/>
<dbReference type="Proteomes" id="UP000198796">
    <property type="component" value="Unassembled WGS sequence"/>
</dbReference>
<evidence type="ECO:0000259" key="1">
    <source>
        <dbReference type="PROSITE" id="PS50925"/>
    </source>
</evidence>
<dbReference type="RefSeq" id="WP_092061097.1">
    <property type="nucleotide sequence ID" value="NZ_FOJU01000001.1"/>
</dbReference>
<proteinExistence type="predicted"/>
<dbReference type="EMBL" id="FOJU01000001">
    <property type="protein sequence ID" value="SFA79881.1"/>
    <property type="molecule type" value="Genomic_DNA"/>
</dbReference>
<reference evidence="2 3" key="1">
    <citation type="submission" date="2016-10" db="EMBL/GenBank/DDBJ databases">
        <authorList>
            <person name="de Groot N.N."/>
        </authorList>
    </citation>
    <scope>NUCLEOTIDE SEQUENCE [LARGE SCALE GENOMIC DNA]</scope>
    <source>
        <strain evidence="2 3">DSM 29316</strain>
    </source>
</reference>
<dbReference type="SMART" id="SM01034">
    <property type="entry name" value="BLUF"/>
    <property type="match status" value="1"/>
</dbReference>